<keyword evidence="7" id="KW-1185">Reference proteome</keyword>
<dbReference type="Pfam" id="PF24479">
    <property type="entry name" value="PSI_PlexinA-B"/>
    <property type="match status" value="1"/>
</dbReference>
<keyword evidence="3" id="KW-0325">Glycoprotein</keyword>
<evidence type="ECO:0000256" key="2">
    <source>
        <dbReference type="ARBA" id="ARBA00023136"/>
    </source>
</evidence>
<dbReference type="Gene3D" id="3.30.1680.10">
    <property type="entry name" value="ligand-binding face of the semaphorins, domain 2"/>
    <property type="match status" value="1"/>
</dbReference>
<protein>
    <recommendedName>
        <fullName evidence="5">PSI domain-containing protein</fullName>
    </recommendedName>
</protein>
<feature type="region of interest" description="Disordered" evidence="4">
    <location>
        <begin position="47"/>
        <end position="74"/>
    </location>
</feature>
<dbReference type="AlphaFoldDB" id="A0A3P8GH72"/>
<evidence type="ECO:0000256" key="4">
    <source>
        <dbReference type="SAM" id="MobiDB-lite"/>
    </source>
</evidence>
<reference evidence="6 7" key="1">
    <citation type="submission" date="2018-11" db="EMBL/GenBank/DDBJ databases">
        <authorList>
            <consortium name="Pathogen Informatics"/>
        </authorList>
    </citation>
    <scope>NUCLEOTIDE SEQUENCE [LARGE SCALE GENOMIC DNA]</scope>
    <source>
        <strain evidence="6 7">Egypt</strain>
    </source>
</reference>
<name>A0A3P8GH72_9TREM</name>
<dbReference type="Pfam" id="PF01437">
    <property type="entry name" value="PSI"/>
    <property type="match status" value="1"/>
</dbReference>
<dbReference type="PANTHER" id="PTHR22625">
    <property type="entry name" value="PLEXIN"/>
    <property type="match status" value="1"/>
</dbReference>
<dbReference type="GO" id="GO:0005886">
    <property type="term" value="C:plasma membrane"/>
    <property type="evidence" value="ECO:0007669"/>
    <property type="project" value="TreeGrafter"/>
</dbReference>
<comment type="subcellular location">
    <subcellularLocation>
        <location evidence="1">Membrane</location>
    </subcellularLocation>
</comment>
<dbReference type="InterPro" id="IPR002165">
    <property type="entry name" value="Plexin_repeat"/>
</dbReference>
<organism evidence="6 7">
    <name type="scientific">Echinostoma caproni</name>
    <dbReference type="NCBI Taxonomy" id="27848"/>
    <lineage>
        <taxon>Eukaryota</taxon>
        <taxon>Metazoa</taxon>
        <taxon>Spiralia</taxon>
        <taxon>Lophotrochozoa</taxon>
        <taxon>Platyhelminthes</taxon>
        <taxon>Trematoda</taxon>
        <taxon>Digenea</taxon>
        <taxon>Plagiorchiida</taxon>
        <taxon>Echinostomata</taxon>
        <taxon>Echinostomatoidea</taxon>
        <taxon>Echinostomatidae</taxon>
        <taxon>Echinostoma</taxon>
    </lineage>
</organism>
<dbReference type="SUPFAM" id="SSF103575">
    <property type="entry name" value="Plexin repeat"/>
    <property type="match status" value="1"/>
</dbReference>
<gene>
    <name evidence="6" type="ORF">ECPE_LOCUS3538</name>
</gene>
<proteinExistence type="predicted"/>
<dbReference type="EMBL" id="UZAN01040476">
    <property type="protein sequence ID" value="VDP69794.1"/>
    <property type="molecule type" value="Genomic_DNA"/>
</dbReference>
<dbReference type="PANTHER" id="PTHR22625:SF70">
    <property type="entry name" value="PLEXIN A, ISOFORM A"/>
    <property type="match status" value="1"/>
</dbReference>
<evidence type="ECO:0000259" key="5">
    <source>
        <dbReference type="SMART" id="SM00423"/>
    </source>
</evidence>
<dbReference type="SMART" id="SM00423">
    <property type="entry name" value="PSI"/>
    <property type="match status" value="3"/>
</dbReference>
<evidence type="ECO:0000313" key="6">
    <source>
        <dbReference type="EMBL" id="VDP69794.1"/>
    </source>
</evidence>
<dbReference type="GO" id="GO:0017154">
    <property type="term" value="F:semaphorin receptor activity"/>
    <property type="evidence" value="ECO:0007669"/>
    <property type="project" value="InterPro"/>
</dbReference>
<accession>A0A3P8GH72</accession>
<evidence type="ECO:0000256" key="3">
    <source>
        <dbReference type="ARBA" id="ARBA00023180"/>
    </source>
</evidence>
<dbReference type="Proteomes" id="UP000272942">
    <property type="component" value="Unassembled WGS sequence"/>
</dbReference>
<dbReference type="InterPro" id="IPR016201">
    <property type="entry name" value="PSI"/>
</dbReference>
<keyword evidence="2" id="KW-0472">Membrane</keyword>
<feature type="domain" description="PSI" evidence="5">
    <location>
        <begin position="453"/>
        <end position="499"/>
    </location>
</feature>
<evidence type="ECO:0000313" key="7">
    <source>
        <dbReference type="Proteomes" id="UP000272942"/>
    </source>
</evidence>
<dbReference type="OrthoDB" id="125363at2759"/>
<dbReference type="GO" id="GO:0030334">
    <property type="term" value="P:regulation of cell migration"/>
    <property type="evidence" value="ECO:0007669"/>
    <property type="project" value="TreeGrafter"/>
</dbReference>
<dbReference type="InterPro" id="IPR031148">
    <property type="entry name" value="Plexin"/>
</dbReference>
<dbReference type="GO" id="GO:0002116">
    <property type="term" value="C:semaphorin receptor complex"/>
    <property type="evidence" value="ECO:0007669"/>
    <property type="project" value="TreeGrafter"/>
</dbReference>
<sequence length="624" mass="69644">MSNCGAYHTCKACLEARDPYCGWCIAEGRCARMDQCQVPQLDLFTQNRAKRRQQRKRESSGMKQQQQQHPEYCSNKFTPGYALQSPISSWLPYTSSISMCPTIREISPPGILGRSVASPQFGQPYSTMNPISSVVLRPDDSLANDPRFRAFAFNESSSHWPPGSVPFEPRQLVCAFRAAPDSWTRSSPSLLSGLWLPAEQTHSLLVNIRPGPVLATSPARPVFSPNGTLEVHCEPPLIHKLPSLPKRQAAFLLILWLDWFTPTGNKNNGAKRDSYSSIAPGLFAIYDCAQLSDCRACTQSRFSCAWCLLDDRCVPRPPGVHDVTHSCSGSNTVFSGTTTLPGADDAAPLIVEPGHFNECPRFKNDGQQITLMSGTPLDVTFQVFNVKINVTKELSGLHHRIADLQPDRERDRTPAPATGINCSLNLYWHGHDLRNREGHRMINEDDVKVEVYSCELLAKHCDECLALPTRFGCGWCMWSVPGQTLSDSRFQCTRSKQCLLKRPAGSSTGQVFADGARTMSYRTRWLQSGDVCPDPQILSIAFNLSVMMHFYIDLIYLRPKTLTKMAIGLVNLPYRLKLFIVFRLSRSHSPLLLITVPSMIMLSMVGLKLNCALQTPRNVLIHIT</sequence>
<feature type="domain" description="PSI" evidence="5">
    <location>
        <begin position="287"/>
        <end position="328"/>
    </location>
</feature>
<evidence type="ECO:0000256" key="1">
    <source>
        <dbReference type="ARBA" id="ARBA00004370"/>
    </source>
</evidence>
<feature type="domain" description="PSI" evidence="5">
    <location>
        <begin position="3"/>
        <end position="37"/>
    </location>
</feature>